<dbReference type="GO" id="GO:0097745">
    <property type="term" value="P:mitochondrial tRNA 5'-end processing"/>
    <property type="evidence" value="ECO:0007669"/>
    <property type="project" value="TreeGrafter"/>
</dbReference>
<dbReference type="CDD" id="cd18718">
    <property type="entry name" value="PIN_PRORP"/>
    <property type="match status" value="1"/>
</dbReference>
<dbReference type="Pfam" id="PF17177">
    <property type="entry name" value="PPR_long"/>
    <property type="match status" value="1"/>
</dbReference>
<dbReference type="OrthoDB" id="46913at2759"/>
<feature type="repeat" description="PPR" evidence="17">
    <location>
        <begin position="219"/>
        <end position="253"/>
    </location>
</feature>
<dbReference type="InterPro" id="IPR033443">
    <property type="entry name" value="PROP1-like_PPR_dom"/>
</dbReference>
<keyword evidence="11" id="KW-0862">Zinc</keyword>
<keyword evidence="13" id="KW-0809">Transit peptide</keyword>
<dbReference type="GeneID" id="109484070"/>
<evidence type="ECO:0000256" key="4">
    <source>
        <dbReference type="ARBA" id="ARBA00007626"/>
    </source>
</evidence>
<dbReference type="GO" id="GO:0046872">
    <property type="term" value="F:metal ion binding"/>
    <property type="evidence" value="ECO:0007669"/>
    <property type="project" value="UniProtKB-KW"/>
</dbReference>
<evidence type="ECO:0000256" key="16">
    <source>
        <dbReference type="ARBA" id="ARBA00044559"/>
    </source>
</evidence>
<evidence type="ECO:0000313" key="22">
    <source>
        <dbReference type="RefSeq" id="XP_019642838.1"/>
    </source>
</evidence>
<evidence type="ECO:0000256" key="13">
    <source>
        <dbReference type="ARBA" id="ARBA00022946"/>
    </source>
</evidence>
<keyword evidence="10" id="KW-0378">Hydrolase</keyword>
<evidence type="ECO:0000256" key="3">
    <source>
        <dbReference type="ARBA" id="ARBA00004173"/>
    </source>
</evidence>
<comment type="catalytic activity">
    <reaction evidence="1">
        <text>Endonucleolytic cleavage of RNA, removing 5'-extranucleotides from tRNA precursor.</text>
        <dbReference type="EC" id="3.1.26.5"/>
    </reaction>
</comment>
<accession>A0A6P5A0R0</accession>
<dbReference type="GO" id="GO:0030678">
    <property type="term" value="C:mitochondrial ribonuclease P complex"/>
    <property type="evidence" value="ECO:0007669"/>
    <property type="project" value="TreeGrafter"/>
</dbReference>
<evidence type="ECO:0000256" key="9">
    <source>
        <dbReference type="ARBA" id="ARBA00022737"/>
    </source>
</evidence>
<gene>
    <name evidence="22" type="primary">LOC109484070</name>
</gene>
<dbReference type="InterPro" id="IPR002885">
    <property type="entry name" value="PPR_rpt"/>
</dbReference>
<evidence type="ECO:0000259" key="20">
    <source>
        <dbReference type="Pfam" id="PF17177"/>
    </source>
</evidence>
<organism evidence="21 22">
    <name type="scientific">Branchiostoma belcheri</name>
    <name type="common">Amphioxus</name>
    <dbReference type="NCBI Taxonomy" id="7741"/>
    <lineage>
        <taxon>Eukaryota</taxon>
        <taxon>Metazoa</taxon>
        <taxon>Chordata</taxon>
        <taxon>Cephalochordata</taxon>
        <taxon>Leptocardii</taxon>
        <taxon>Amphioxiformes</taxon>
        <taxon>Branchiostomatidae</taxon>
        <taxon>Branchiostoma</taxon>
    </lineage>
</organism>
<sequence length="539" mass="61660">MSVVVARSLCRRGQLLVRQGHKIITQRHEVTFRSTALAHLHICSTSSKSNDDNFIGKRAFSKRQLSSQKKKSQTHQSSTEVKTSPRTITFHDIDATDSPLTPEQWGMMKAGVKHPQDFERKAMERLFKNPNFSVAASLMAYIEEEGRKPRYGVLYAYLAVCVNCEIYDEMFRVYAELRRMGKMLDPNLLAILIKGFCGTHRWKESLEFLKVVKVLGKASSRHYNHIITTAMEHGDKQLGLSLLDEMVSAGLTPSDECYAAVMRTLTLAEEQDRVYDLFERMREDVEFPSQSLAHSIKEWFEGACGSRLEGVDLTDEEFHLLHDSVLRRIIHGKDIFRSSTPKELDRFLEFIRDQHDYDVVVDGLNVAYTYGTKHKKYSRTLLTVVEHLVQWLGLRVLVLGRKHMKAATSAHGAWRTSDMQTIQRLADLFLTDDVSKDDPYLLSATLSCGPDARFISSDFMRDHKALLDPFVQGLFLKWLRGHQMKLLGLSHGAPVFSDVHTFDIVVQRTQHTWHFPYEDGAPRQGLEGPDKWLCLKRGG</sequence>
<dbReference type="GO" id="GO:0001682">
    <property type="term" value="P:tRNA 5'-leader removal"/>
    <property type="evidence" value="ECO:0007669"/>
    <property type="project" value="TreeGrafter"/>
</dbReference>
<comment type="cofactor">
    <cofactor evidence="2">
        <name>Mg(2+)</name>
        <dbReference type="ChEBI" id="CHEBI:18420"/>
    </cofactor>
</comment>
<dbReference type="InterPro" id="IPR031595">
    <property type="entry name" value="PRORP_C"/>
</dbReference>
<keyword evidence="21" id="KW-1185">Reference proteome</keyword>
<feature type="region of interest" description="Disordered" evidence="18">
    <location>
        <begin position="62"/>
        <end position="88"/>
    </location>
</feature>
<evidence type="ECO:0000256" key="18">
    <source>
        <dbReference type="SAM" id="MobiDB-lite"/>
    </source>
</evidence>
<comment type="subcellular location">
    <subcellularLocation>
        <location evidence="3">Mitochondrion</location>
    </subcellularLocation>
</comment>
<proteinExistence type="inferred from homology"/>
<evidence type="ECO:0000256" key="1">
    <source>
        <dbReference type="ARBA" id="ARBA00000928"/>
    </source>
</evidence>
<dbReference type="PROSITE" id="PS51375">
    <property type="entry name" value="PPR"/>
    <property type="match status" value="1"/>
</dbReference>
<dbReference type="Gene3D" id="1.25.40.10">
    <property type="entry name" value="Tetratricopeptide repeat domain"/>
    <property type="match status" value="1"/>
</dbReference>
<dbReference type="InterPro" id="IPR011990">
    <property type="entry name" value="TPR-like_helical_dom_sf"/>
</dbReference>
<evidence type="ECO:0000256" key="8">
    <source>
        <dbReference type="ARBA" id="ARBA00022723"/>
    </source>
</evidence>
<keyword evidence="8" id="KW-0479">Metal-binding</keyword>
<keyword evidence="14" id="KW-0496">Mitochondrion</keyword>
<keyword evidence="9" id="KW-0677">Repeat</keyword>
<dbReference type="PANTHER" id="PTHR13547:SF1">
    <property type="entry name" value="MITOCHONDRIAL RIBONUCLEASE P CATALYTIC SUBUNIT"/>
    <property type="match status" value="1"/>
</dbReference>
<evidence type="ECO:0000256" key="6">
    <source>
        <dbReference type="ARBA" id="ARBA00022694"/>
    </source>
</evidence>
<dbReference type="KEGG" id="bbel:109484070"/>
<evidence type="ECO:0000256" key="10">
    <source>
        <dbReference type="ARBA" id="ARBA00022801"/>
    </source>
</evidence>
<dbReference type="AlphaFoldDB" id="A0A6P5A0R0"/>
<keyword evidence="7" id="KW-0540">Nuclease</keyword>
<evidence type="ECO:0000256" key="2">
    <source>
        <dbReference type="ARBA" id="ARBA00001946"/>
    </source>
</evidence>
<dbReference type="Gene3D" id="3.40.50.11980">
    <property type="match status" value="1"/>
</dbReference>
<name>A0A6P5A0R0_BRABE</name>
<dbReference type="EC" id="3.1.26.5" evidence="5"/>
<evidence type="ECO:0000256" key="15">
    <source>
        <dbReference type="ARBA" id="ARBA00044536"/>
    </source>
</evidence>
<dbReference type="RefSeq" id="XP_019642838.1">
    <property type="nucleotide sequence ID" value="XM_019787279.1"/>
</dbReference>
<evidence type="ECO:0000256" key="11">
    <source>
        <dbReference type="ARBA" id="ARBA00022833"/>
    </source>
</evidence>
<evidence type="ECO:0000256" key="14">
    <source>
        <dbReference type="ARBA" id="ARBA00023128"/>
    </source>
</evidence>
<dbReference type="InterPro" id="IPR033495">
    <property type="entry name" value="MRPP3_PIN_dom"/>
</dbReference>
<evidence type="ECO:0000256" key="7">
    <source>
        <dbReference type="ARBA" id="ARBA00022722"/>
    </source>
</evidence>
<evidence type="ECO:0000313" key="21">
    <source>
        <dbReference type="Proteomes" id="UP000515135"/>
    </source>
</evidence>
<dbReference type="GO" id="GO:0004526">
    <property type="term" value="F:ribonuclease P activity"/>
    <property type="evidence" value="ECO:0007669"/>
    <property type="project" value="UniProtKB-EC"/>
</dbReference>
<feature type="domain" description="PRORP" evidence="19">
    <location>
        <begin position="303"/>
        <end position="534"/>
    </location>
</feature>
<evidence type="ECO:0000256" key="5">
    <source>
        <dbReference type="ARBA" id="ARBA00012179"/>
    </source>
</evidence>
<evidence type="ECO:0000259" key="19">
    <source>
        <dbReference type="Pfam" id="PF16953"/>
    </source>
</evidence>
<keyword evidence="6" id="KW-0819">tRNA processing</keyword>
<reference evidence="22" key="1">
    <citation type="submission" date="2025-08" db="UniProtKB">
        <authorList>
            <consortium name="RefSeq"/>
        </authorList>
    </citation>
    <scope>IDENTIFICATION</scope>
    <source>
        <tissue evidence="22">Gonad</tissue>
    </source>
</reference>
<feature type="domain" description="PROP1-like PPR" evidence="20">
    <location>
        <begin position="221"/>
        <end position="302"/>
    </location>
</feature>
<protein>
    <recommendedName>
        <fullName evidence="15">Mitochondrial ribonuclease P catalytic subunit</fullName>
        <ecNumber evidence="5">3.1.26.5</ecNumber>
    </recommendedName>
    <alternativeName>
        <fullName evidence="16">Mitochondrial ribonuclease P protein 3</fullName>
    </alternativeName>
</protein>
<keyword evidence="12" id="KW-0460">Magnesium</keyword>
<evidence type="ECO:0000256" key="12">
    <source>
        <dbReference type="ARBA" id="ARBA00022842"/>
    </source>
</evidence>
<dbReference type="Pfam" id="PF16953">
    <property type="entry name" value="PRORP"/>
    <property type="match status" value="1"/>
</dbReference>
<dbReference type="Proteomes" id="UP000515135">
    <property type="component" value="Unplaced"/>
</dbReference>
<comment type="similarity">
    <text evidence="4">Belongs to the PPR family. P subfamily.</text>
</comment>
<evidence type="ECO:0000256" key="17">
    <source>
        <dbReference type="PROSITE-ProRule" id="PRU00708"/>
    </source>
</evidence>
<dbReference type="PANTHER" id="PTHR13547">
    <property type="match status" value="1"/>
</dbReference>